<gene>
    <name evidence="15" type="ORF">LTRI10_LOCUS50001</name>
</gene>
<dbReference type="GO" id="GO:0030497">
    <property type="term" value="P:fatty acid elongation"/>
    <property type="evidence" value="ECO:0007669"/>
    <property type="project" value="TreeGrafter"/>
</dbReference>
<name>A0AAV2GJJ5_9ROSI</name>
<comment type="function">
    <text evidence="13">Catalyzes the third of the four reactions of the long-chain fatty acids elongation cycle. This endoplasmic reticulum-bound enzymatic process, allows the addition of two carbons to the chain of long- and very long-chain fatty acids/VLCFAs per cycle. This enzyme catalyzes the dehydration of the 3-hydroxyacyl-CoA intermediate into trans-2,3-enoyl-CoA, within each cycle of fatty acid elongation. Thereby, it participates to the production of VLCFAs of different chain lengths that are involved in multiple biological processes as precursors of membrane lipids and lipid mediators.</text>
</comment>
<organism evidence="15 16">
    <name type="scientific">Linum trigynum</name>
    <dbReference type="NCBI Taxonomy" id="586398"/>
    <lineage>
        <taxon>Eukaryota</taxon>
        <taxon>Viridiplantae</taxon>
        <taxon>Streptophyta</taxon>
        <taxon>Embryophyta</taxon>
        <taxon>Tracheophyta</taxon>
        <taxon>Spermatophyta</taxon>
        <taxon>Magnoliopsida</taxon>
        <taxon>eudicotyledons</taxon>
        <taxon>Gunneridae</taxon>
        <taxon>Pentapetalae</taxon>
        <taxon>rosids</taxon>
        <taxon>fabids</taxon>
        <taxon>Malpighiales</taxon>
        <taxon>Linaceae</taxon>
        <taxon>Linum</taxon>
    </lineage>
</organism>
<evidence type="ECO:0000256" key="10">
    <source>
        <dbReference type="ARBA" id="ARBA00023136"/>
    </source>
</evidence>
<feature type="compositionally biased region" description="Polar residues" evidence="14">
    <location>
        <begin position="59"/>
        <end position="68"/>
    </location>
</feature>
<proteinExistence type="inferred from homology"/>
<evidence type="ECO:0000256" key="1">
    <source>
        <dbReference type="ARBA" id="ARBA00004141"/>
    </source>
</evidence>
<comment type="pathway">
    <text evidence="2 13">Lipid metabolism; fatty acid biosynthesis.</text>
</comment>
<dbReference type="EMBL" id="OZ034822">
    <property type="protein sequence ID" value="CAL1410597.1"/>
    <property type="molecule type" value="Genomic_DNA"/>
</dbReference>
<keyword evidence="13" id="KW-0256">Endoplasmic reticulum</keyword>
<comment type="caution">
    <text evidence="13">Lacks conserved residue(s) required for the propagation of feature annotation.</text>
</comment>
<dbReference type="GO" id="GO:0042761">
    <property type="term" value="P:very long-chain fatty acid biosynthetic process"/>
    <property type="evidence" value="ECO:0007669"/>
    <property type="project" value="TreeGrafter"/>
</dbReference>
<evidence type="ECO:0000256" key="3">
    <source>
        <dbReference type="ARBA" id="ARBA00007811"/>
    </source>
</evidence>
<reference evidence="15 16" key="1">
    <citation type="submission" date="2024-04" db="EMBL/GenBank/DDBJ databases">
        <authorList>
            <person name="Fracassetti M."/>
        </authorList>
    </citation>
    <scope>NUCLEOTIDE SEQUENCE [LARGE SCALE GENOMIC DNA]</scope>
</reference>
<sequence length="345" mass="37736">MASLVLRSFHCSVPTVSNAAHPLAERTGAVSSIQSRGLNRRLVFSPAKRRNLSILSCGKSSADSSPASKCNDGATFPNGSSTSIPSNPIDAAAPTPKQRSIDPLTDVSFGKSSPTSAAVSETRSEQRSLASLYLLAYNSVQAVGWAVALVRILSNFAATGSVAGAYASAGHLICLLQSIAFLEVVHGALGLVPSGIVYPFMQWGGRTHFLLAVVRRIVEVQELPAVFITFTAWSMIDAIRYPHYALNIIGSCPSWVVYIRYTAFIVLYPIGFLGELSLMCQSLPFVKMNNLYANFFAALPFSYYNFLWVVILSYPFLWLNLYLYMLKQRRSKLGNQNISEKKKLI</sequence>
<dbReference type="Proteomes" id="UP001497516">
    <property type="component" value="Chromosome 9"/>
</dbReference>
<dbReference type="PANTHER" id="PTHR11035">
    <property type="entry name" value="VERY-LONG-CHAIN (3R)-3-HYDROXYACYL-COA DEHYDRATASE"/>
    <property type="match status" value="1"/>
</dbReference>
<evidence type="ECO:0000256" key="14">
    <source>
        <dbReference type="SAM" id="MobiDB-lite"/>
    </source>
</evidence>
<comment type="subcellular location">
    <subcellularLocation>
        <location evidence="13">Endoplasmic reticulum membrane</location>
        <topology evidence="13">Multi-pass membrane protein</topology>
    </subcellularLocation>
    <subcellularLocation>
        <location evidence="1">Membrane</location>
        <topology evidence="1">Multi-pass membrane protein</topology>
    </subcellularLocation>
</comment>
<keyword evidence="9 13" id="KW-0443">Lipid metabolism</keyword>
<dbReference type="AlphaFoldDB" id="A0AAV2GJJ5"/>
<evidence type="ECO:0000256" key="8">
    <source>
        <dbReference type="ARBA" id="ARBA00022989"/>
    </source>
</evidence>
<feature type="region of interest" description="Disordered" evidence="14">
    <location>
        <begin position="59"/>
        <end position="120"/>
    </location>
</feature>
<keyword evidence="12 13" id="KW-0456">Lyase</keyword>
<evidence type="ECO:0000256" key="9">
    <source>
        <dbReference type="ARBA" id="ARBA00023098"/>
    </source>
</evidence>
<dbReference type="GO" id="GO:0005789">
    <property type="term" value="C:endoplasmic reticulum membrane"/>
    <property type="evidence" value="ECO:0007669"/>
    <property type="project" value="UniProtKB-SubCell"/>
</dbReference>
<comment type="similarity">
    <text evidence="3 13">Belongs to the very long-chain fatty acids dehydratase HACD family.</text>
</comment>
<keyword evidence="7 13" id="KW-0276">Fatty acid metabolism</keyword>
<dbReference type="EC" id="4.2.1.134" evidence="4 13"/>
<protein>
    <recommendedName>
        <fullName evidence="4 13">Very-long-chain (3R)-3-hydroxyacyl-CoA dehydratase</fullName>
        <ecNumber evidence="4 13">4.2.1.134</ecNumber>
    </recommendedName>
</protein>
<evidence type="ECO:0000256" key="6">
    <source>
        <dbReference type="ARBA" id="ARBA00022692"/>
    </source>
</evidence>
<evidence type="ECO:0000313" key="16">
    <source>
        <dbReference type="Proteomes" id="UP001497516"/>
    </source>
</evidence>
<dbReference type="Pfam" id="PF04387">
    <property type="entry name" value="PTPLA"/>
    <property type="match status" value="1"/>
</dbReference>
<feature type="transmembrane region" description="Helical" evidence="13">
    <location>
        <begin position="306"/>
        <end position="326"/>
    </location>
</feature>
<keyword evidence="5 13" id="KW-0444">Lipid biosynthesis</keyword>
<feature type="compositionally biased region" description="Polar residues" evidence="14">
    <location>
        <begin position="77"/>
        <end position="86"/>
    </location>
</feature>
<evidence type="ECO:0000313" key="15">
    <source>
        <dbReference type="EMBL" id="CAL1410597.1"/>
    </source>
</evidence>
<evidence type="ECO:0000256" key="4">
    <source>
        <dbReference type="ARBA" id="ARBA00013122"/>
    </source>
</evidence>
<keyword evidence="8 13" id="KW-1133">Transmembrane helix</keyword>
<feature type="transmembrane region" description="Helical" evidence="13">
    <location>
        <begin position="265"/>
        <end position="286"/>
    </location>
</feature>
<evidence type="ECO:0000256" key="7">
    <source>
        <dbReference type="ARBA" id="ARBA00022832"/>
    </source>
</evidence>
<feature type="transmembrane region" description="Helical" evidence="13">
    <location>
        <begin position="165"/>
        <end position="192"/>
    </location>
</feature>
<dbReference type="InterPro" id="IPR007482">
    <property type="entry name" value="Tyr_Pase-like_PTPLA"/>
</dbReference>
<evidence type="ECO:0000256" key="2">
    <source>
        <dbReference type="ARBA" id="ARBA00005194"/>
    </source>
</evidence>
<dbReference type="GO" id="GO:0030148">
    <property type="term" value="P:sphingolipid biosynthetic process"/>
    <property type="evidence" value="ECO:0007669"/>
    <property type="project" value="TreeGrafter"/>
</dbReference>
<keyword evidence="16" id="KW-1185">Reference proteome</keyword>
<keyword evidence="6 13" id="KW-0812">Transmembrane</keyword>
<keyword evidence="10 13" id="KW-0472">Membrane</keyword>
<evidence type="ECO:0000256" key="12">
    <source>
        <dbReference type="ARBA" id="ARBA00023239"/>
    </source>
</evidence>
<evidence type="ECO:0000256" key="11">
    <source>
        <dbReference type="ARBA" id="ARBA00023160"/>
    </source>
</evidence>
<evidence type="ECO:0000256" key="13">
    <source>
        <dbReference type="RuleBase" id="RU363109"/>
    </source>
</evidence>
<comment type="catalytic activity">
    <reaction evidence="13">
        <text>a very-long-chain (3R)-3-hydroxyacyl-CoA = a very-long-chain (2E)-enoyl-CoA + H2O</text>
        <dbReference type="Rhea" id="RHEA:45812"/>
        <dbReference type="ChEBI" id="CHEBI:15377"/>
        <dbReference type="ChEBI" id="CHEBI:83728"/>
        <dbReference type="ChEBI" id="CHEBI:85440"/>
        <dbReference type="EC" id="4.2.1.134"/>
    </reaction>
</comment>
<accession>A0AAV2GJJ5</accession>
<dbReference type="GO" id="GO:0102158">
    <property type="term" value="F:very-long-chain (3R)-3-hydroxyacyl-CoA dehydratase activity"/>
    <property type="evidence" value="ECO:0007669"/>
    <property type="project" value="UniProtKB-EC"/>
</dbReference>
<keyword evidence="11 13" id="KW-0275">Fatty acid biosynthesis</keyword>
<dbReference type="PANTHER" id="PTHR11035:SF35">
    <property type="entry name" value="VERY-LONG-CHAIN (3R)-3-HYDROXYACYL-COA DEHYDRATASE"/>
    <property type="match status" value="1"/>
</dbReference>
<evidence type="ECO:0000256" key="5">
    <source>
        <dbReference type="ARBA" id="ARBA00022516"/>
    </source>
</evidence>
<feature type="compositionally biased region" description="Polar residues" evidence="14">
    <location>
        <begin position="110"/>
        <end position="120"/>
    </location>
</feature>